<dbReference type="AlphaFoldDB" id="A0A4Z2GDZ4"/>
<dbReference type="Proteomes" id="UP000314294">
    <property type="component" value="Unassembled WGS sequence"/>
</dbReference>
<proteinExistence type="predicted"/>
<dbReference type="EMBL" id="SRLO01000581">
    <property type="protein sequence ID" value="TNN51490.1"/>
    <property type="molecule type" value="Genomic_DNA"/>
</dbReference>
<reference evidence="2 3" key="1">
    <citation type="submission" date="2019-03" db="EMBL/GenBank/DDBJ databases">
        <title>First draft genome of Liparis tanakae, snailfish: a comprehensive survey of snailfish specific genes.</title>
        <authorList>
            <person name="Kim W."/>
            <person name="Song I."/>
            <person name="Jeong J.-H."/>
            <person name="Kim D."/>
            <person name="Kim S."/>
            <person name="Ryu S."/>
            <person name="Song J.Y."/>
            <person name="Lee S.K."/>
        </authorList>
    </citation>
    <scope>NUCLEOTIDE SEQUENCE [LARGE SCALE GENOMIC DNA]</scope>
    <source>
        <tissue evidence="2">Muscle</tissue>
    </source>
</reference>
<comment type="caution">
    <text evidence="2">The sequence shown here is derived from an EMBL/GenBank/DDBJ whole genome shotgun (WGS) entry which is preliminary data.</text>
</comment>
<keyword evidence="3" id="KW-1185">Reference proteome</keyword>
<evidence type="ECO:0000313" key="3">
    <source>
        <dbReference type="Proteomes" id="UP000314294"/>
    </source>
</evidence>
<name>A0A4Z2GDZ4_9TELE</name>
<sequence>MVAWRPQGNWVGCTSLTYEYPDWEVRSTRPGALKREAPRGDVVSERKASVKWRRRRGGKTGRATVSSAGAFASHLDAARVMRFPDELHADTEGSVRAAWPVSGRCGSCDSHQGAGPCEGDGGGGTKEMPAGRRAEECAFAPTVSHVPFSHLETSVDESGAPDTASPIGSASRSVLRLFADCIRNAAATCSVKSTALTNKPSTYAGNHRSEV</sequence>
<evidence type="ECO:0000313" key="2">
    <source>
        <dbReference type="EMBL" id="TNN51490.1"/>
    </source>
</evidence>
<gene>
    <name evidence="2" type="ORF">EYF80_038340</name>
</gene>
<feature type="compositionally biased region" description="Gly residues" evidence="1">
    <location>
        <begin position="116"/>
        <end position="125"/>
    </location>
</feature>
<organism evidence="2 3">
    <name type="scientific">Liparis tanakae</name>
    <name type="common">Tanaka's snailfish</name>
    <dbReference type="NCBI Taxonomy" id="230148"/>
    <lineage>
        <taxon>Eukaryota</taxon>
        <taxon>Metazoa</taxon>
        <taxon>Chordata</taxon>
        <taxon>Craniata</taxon>
        <taxon>Vertebrata</taxon>
        <taxon>Euteleostomi</taxon>
        <taxon>Actinopterygii</taxon>
        <taxon>Neopterygii</taxon>
        <taxon>Teleostei</taxon>
        <taxon>Neoteleostei</taxon>
        <taxon>Acanthomorphata</taxon>
        <taxon>Eupercaria</taxon>
        <taxon>Perciformes</taxon>
        <taxon>Cottioidei</taxon>
        <taxon>Cottales</taxon>
        <taxon>Liparidae</taxon>
        <taxon>Liparis</taxon>
    </lineage>
</organism>
<evidence type="ECO:0000256" key="1">
    <source>
        <dbReference type="SAM" id="MobiDB-lite"/>
    </source>
</evidence>
<protein>
    <submittedName>
        <fullName evidence="2">Uncharacterized protein</fullName>
    </submittedName>
</protein>
<feature type="region of interest" description="Disordered" evidence="1">
    <location>
        <begin position="110"/>
        <end position="130"/>
    </location>
</feature>
<accession>A0A4Z2GDZ4</accession>